<reference evidence="1" key="2">
    <citation type="journal article" date="2020" name="Nat. Commun.">
        <title>Large-scale genome sequencing of mycorrhizal fungi provides insights into the early evolution of symbiotic traits.</title>
        <authorList>
            <person name="Miyauchi S."/>
            <person name="Kiss E."/>
            <person name="Kuo A."/>
            <person name="Drula E."/>
            <person name="Kohler A."/>
            <person name="Sanchez-Garcia M."/>
            <person name="Morin E."/>
            <person name="Andreopoulos B."/>
            <person name="Barry K.W."/>
            <person name="Bonito G."/>
            <person name="Buee M."/>
            <person name="Carver A."/>
            <person name="Chen C."/>
            <person name="Cichocki N."/>
            <person name="Clum A."/>
            <person name="Culley D."/>
            <person name="Crous P.W."/>
            <person name="Fauchery L."/>
            <person name="Girlanda M."/>
            <person name="Hayes R.D."/>
            <person name="Keri Z."/>
            <person name="LaButti K."/>
            <person name="Lipzen A."/>
            <person name="Lombard V."/>
            <person name="Magnuson J."/>
            <person name="Maillard F."/>
            <person name="Murat C."/>
            <person name="Nolan M."/>
            <person name="Ohm R.A."/>
            <person name="Pangilinan J."/>
            <person name="Pereira M.F."/>
            <person name="Perotto S."/>
            <person name="Peter M."/>
            <person name="Pfister S."/>
            <person name="Riley R."/>
            <person name="Sitrit Y."/>
            <person name="Stielow J.B."/>
            <person name="Szollosi G."/>
            <person name="Zifcakova L."/>
            <person name="Stursova M."/>
            <person name="Spatafora J.W."/>
            <person name="Tedersoo L."/>
            <person name="Vaario L.M."/>
            <person name="Yamada A."/>
            <person name="Yan M."/>
            <person name="Wang P."/>
            <person name="Xu J."/>
            <person name="Bruns T."/>
            <person name="Baldrian P."/>
            <person name="Vilgalys R."/>
            <person name="Dunand C."/>
            <person name="Henrissat B."/>
            <person name="Grigoriev I.V."/>
            <person name="Hibbett D."/>
            <person name="Nagy L.G."/>
            <person name="Martin F.M."/>
        </authorList>
    </citation>
    <scope>NUCLEOTIDE SEQUENCE</scope>
    <source>
        <strain evidence="1">P2</strain>
    </source>
</reference>
<proteinExistence type="predicted"/>
<organism evidence="1 2">
    <name type="scientific">Thelephora ganbajun</name>
    <name type="common">Ganba fungus</name>
    <dbReference type="NCBI Taxonomy" id="370292"/>
    <lineage>
        <taxon>Eukaryota</taxon>
        <taxon>Fungi</taxon>
        <taxon>Dikarya</taxon>
        <taxon>Basidiomycota</taxon>
        <taxon>Agaricomycotina</taxon>
        <taxon>Agaricomycetes</taxon>
        <taxon>Thelephorales</taxon>
        <taxon>Thelephoraceae</taxon>
        <taxon>Thelephora</taxon>
    </lineage>
</organism>
<evidence type="ECO:0000313" key="1">
    <source>
        <dbReference type="EMBL" id="KAF9642780.1"/>
    </source>
</evidence>
<comment type="caution">
    <text evidence="1">The sequence shown here is derived from an EMBL/GenBank/DDBJ whole genome shotgun (WGS) entry which is preliminary data.</text>
</comment>
<gene>
    <name evidence="1" type="ORF">BDM02DRAFT_3124171</name>
</gene>
<name>A0ACB6Z058_THEGA</name>
<sequence length="136" mass="15456">MERRKELTRHAHRSFTTLTLVDGLRRALEEIEKRSQKLLAKGTGVRFIDKDSGEVARLVERLREAITHYQVSKECFAATNGTHAGSQLSQKQAIYKQITNLTSSLDTLLKLHEVTHFSKLAAMFVDTWTEITSGQK</sequence>
<dbReference type="EMBL" id="MU118360">
    <property type="protein sequence ID" value="KAF9642780.1"/>
    <property type="molecule type" value="Genomic_DNA"/>
</dbReference>
<evidence type="ECO:0000313" key="2">
    <source>
        <dbReference type="Proteomes" id="UP000886501"/>
    </source>
</evidence>
<keyword evidence="2" id="KW-1185">Reference proteome</keyword>
<accession>A0ACB6Z058</accession>
<dbReference type="Proteomes" id="UP000886501">
    <property type="component" value="Unassembled WGS sequence"/>
</dbReference>
<reference evidence="1" key="1">
    <citation type="submission" date="2019-10" db="EMBL/GenBank/DDBJ databases">
        <authorList>
            <consortium name="DOE Joint Genome Institute"/>
            <person name="Kuo A."/>
            <person name="Miyauchi S."/>
            <person name="Kiss E."/>
            <person name="Drula E."/>
            <person name="Kohler A."/>
            <person name="Sanchez-Garcia M."/>
            <person name="Andreopoulos B."/>
            <person name="Barry K.W."/>
            <person name="Bonito G."/>
            <person name="Buee M."/>
            <person name="Carver A."/>
            <person name="Chen C."/>
            <person name="Cichocki N."/>
            <person name="Clum A."/>
            <person name="Culley D."/>
            <person name="Crous P.W."/>
            <person name="Fauchery L."/>
            <person name="Girlanda M."/>
            <person name="Hayes R."/>
            <person name="Keri Z."/>
            <person name="Labutti K."/>
            <person name="Lipzen A."/>
            <person name="Lombard V."/>
            <person name="Magnuson J."/>
            <person name="Maillard F."/>
            <person name="Morin E."/>
            <person name="Murat C."/>
            <person name="Nolan M."/>
            <person name="Ohm R."/>
            <person name="Pangilinan J."/>
            <person name="Pereira M."/>
            <person name="Perotto S."/>
            <person name="Peter M."/>
            <person name="Riley R."/>
            <person name="Sitrit Y."/>
            <person name="Stielow B."/>
            <person name="Szollosi G."/>
            <person name="Zifcakova L."/>
            <person name="Stursova M."/>
            <person name="Spatafora J.W."/>
            <person name="Tedersoo L."/>
            <person name="Vaario L.-M."/>
            <person name="Yamada A."/>
            <person name="Yan M."/>
            <person name="Wang P."/>
            <person name="Xu J."/>
            <person name="Bruns T."/>
            <person name="Baldrian P."/>
            <person name="Vilgalys R."/>
            <person name="Henrissat B."/>
            <person name="Grigoriev I.V."/>
            <person name="Hibbett D."/>
            <person name="Nagy L.G."/>
            <person name="Martin F.M."/>
        </authorList>
    </citation>
    <scope>NUCLEOTIDE SEQUENCE</scope>
    <source>
        <strain evidence="1">P2</strain>
    </source>
</reference>
<protein>
    <submittedName>
        <fullName evidence="1">Uncharacterized protein</fullName>
    </submittedName>
</protein>